<feature type="coiled-coil region" evidence="1">
    <location>
        <begin position="372"/>
        <end position="544"/>
    </location>
</feature>
<keyword evidence="5" id="KW-1185">Reference proteome</keyword>
<dbReference type="EMBL" id="CAMAPE010000035">
    <property type="protein sequence ID" value="CAH9097427.1"/>
    <property type="molecule type" value="Genomic_DNA"/>
</dbReference>
<comment type="caution">
    <text evidence="4">The sequence shown here is derived from an EMBL/GenBank/DDBJ whole genome shotgun (WGS) entry which is preliminary data.</text>
</comment>
<feature type="compositionally biased region" description="Basic and acidic residues" evidence="2">
    <location>
        <begin position="101"/>
        <end position="113"/>
    </location>
</feature>
<evidence type="ECO:0000256" key="2">
    <source>
        <dbReference type="SAM" id="MobiDB-lite"/>
    </source>
</evidence>
<dbReference type="AlphaFoldDB" id="A0A9P1ECR5"/>
<protein>
    <recommendedName>
        <fullName evidence="3">DUF7653 domain-containing protein</fullName>
    </recommendedName>
</protein>
<name>A0A9P1ECR5_CUSEU</name>
<feature type="region of interest" description="Disordered" evidence="2">
    <location>
        <begin position="1"/>
        <end position="151"/>
    </location>
</feature>
<feature type="region of interest" description="Disordered" evidence="2">
    <location>
        <begin position="163"/>
        <end position="201"/>
    </location>
</feature>
<dbReference type="InterPro" id="IPR056070">
    <property type="entry name" value="DUF7653"/>
</dbReference>
<dbReference type="OrthoDB" id="1938127at2759"/>
<feature type="compositionally biased region" description="Polar residues" evidence="2">
    <location>
        <begin position="52"/>
        <end position="71"/>
    </location>
</feature>
<dbReference type="Pfam" id="PF24670">
    <property type="entry name" value="DUF7653"/>
    <property type="match status" value="1"/>
</dbReference>
<feature type="compositionally biased region" description="Basic and acidic residues" evidence="2">
    <location>
        <begin position="163"/>
        <end position="174"/>
    </location>
</feature>
<accession>A0A9P1ECR5</accession>
<feature type="coiled-coil region" evidence="1">
    <location>
        <begin position="761"/>
        <end position="830"/>
    </location>
</feature>
<feature type="domain" description="DUF7653" evidence="3">
    <location>
        <begin position="585"/>
        <end position="713"/>
    </location>
</feature>
<evidence type="ECO:0000259" key="3">
    <source>
        <dbReference type="Pfam" id="PF24670"/>
    </source>
</evidence>
<keyword evidence="1" id="KW-0175">Coiled coil</keyword>
<organism evidence="4 5">
    <name type="scientific">Cuscuta europaea</name>
    <name type="common">European dodder</name>
    <dbReference type="NCBI Taxonomy" id="41803"/>
    <lineage>
        <taxon>Eukaryota</taxon>
        <taxon>Viridiplantae</taxon>
        <taxon>Streptophyta</taxon>
        <taxon>Embryophyta</taxon>
        <taxon>Tracheophyta</taxon>
        <taxon>Spermatophyta</taxon>
        <taxon>Magnoliopsida</taxon>
        <taxon>eudicotyledons</taxon>
        <taxon>Gunneridae</taxon>
        <taxon>Pentapetalae</taxon>
        <taxon>asterids</taxon>
        <taxon>lamiids</taxon>
        <taxon>Solanales</taxon>
        <taxon>Convolvulaceae</taxon>
        <taxon>Cuscuteae</taxon>
        <taxon>Cuscuta</taxon>
        <taxon>Cuscuta subgen. Cuscuta</taxon>
    </lineage>
</organism>
<proteinExistence type="predicted"/>
<dbReference type="PANTHER" id="PTHR47491">
    <property type="entry name" value="CAP-GLY DOMAIN LINKER"/>
    <property type="match status" value="1"/>
</dbReference>
<dbReference type="PANTHER" id="PTHR47491:SF5">
    <property type="entry name" value="CAP-GLY DOMAIN LINKER"/>
    <property type="match status" value="1"/>
</dbReference>
<evidence type="ECO:0000256" key="1">
    <source>
        <dbReference type="SAM" id="Coils"/>
    </source>
</evidence>
<sequence>MKKLFFFRSSASSGGNKISPPSNDKQCNWEKPADTFEKSRSRKQSSEHHQSIGATPTLRRSLSFSSASVNNDDLPGWNFQDESGSPCRVTHFQHRKSGRRPARDRARIPERQLHMKPTNGVETSHRVRNDCSSSFIPPNDISESSSHSSSKVLDRYIDGEQEYEKSGPTHDLPPRVHHIPPASPPNIKKQKPKSQSFRETASSHSYLSSWELMENGFGHDSPRKLARKVVERLSNSQLLSEKNSKEYDVHAPITIEDIYTGNVSRHPNTYSDVASQNHFSINGESVPSSQERNFFSSANCSTKGNHYALEDSEFELHKKLKEADARTTMISEDLEDLNLFHCSELSVPGLIQKIRDLTEEKLKMAIDVSVALKDQVSERASAKEEIRSLRDKLDSQTRRLEMEKNDLQSSLEKELDRRSSEWSMKLERYQMEEHRLRERIRDLAEQNVSLQREVSSLGEKEEGNMNRISYSEKQLDDLALRVEEKRDENLILEQNVHELKEKYKIAHQEHDCIRRNYEDKVKECKDLHRSIARLQRTCSEQERTIDGLRAFYEEVCKKNTTGEFDSELTKLRREQMRLVGVECGLRKEVESYRIEVDSLRLENIRLLERLKGGGLEAGFSTFKLDQELQSHVCCLETQGLSLLKESTHLCGKLLDCIKANAGDILKDGHGCLDGGLDGQFIVESDVRILGFRRGVENLARSLQNVMDVYHDKSESQLPSLESKIHQSNDQNTEDIMQSELKAETLLTSLLREKLYTKELDIEQLQAELAASVRVNDMLKCELQNTRDGLSCVTHKMKDLELEMIKKDENMNQLQNDLQECMKELAVLKGILPKVTQERDLMWEEVKHHNEKSMLMNSEMNALKKKMETLDEDILLKEGQITILKDTLSKHFDLLSSPTGSTKDFLLDCT</sequence>
<feature type="compositionally biased region" description="Basic and acidic residues" evidence="2">
    <location>
        <begin position="27"/>
        <end position="50"/>
    </location>
</feature>
<dbReference type="Proteomes" id="UP001152484">
    <property type="component" value="Unassembled WGS sequence"/>
</dbReference>
<feature type="compositionally biased region" description="Polar residues" evidence="2">
    <location>
        <begin position="9"/>
        <end position="26"/>
    </location>
</feature>
<evidence type="ECO:0000313" key="4">
    <source>
        <dbReference type="EMBL" id="CAH9097427.1"/>
    </source>
</evidence>
<feature type="compositionally biased region" description="Basic residues" evidence="2">
    <location>
        <begin position="91"/>
        <end position="100"/>
    </location>
</feature>
<gene>
    <name evidence="4" type="ORF">CEURO_LOCUS13836</name>
</gene>
<reference evidence="4" key="1">
    <citation type="submission" date="2022-07" db="EMBL/GenBank/DDBJ databases">
        <authorList>
            <person name="Macas J."/>
            <person name="Novak P."/>
            <person name="Neumann P."/>
        </authorList>
    </citation>
    <scope>NUCLEOTIDE SEQUENCE</scope>
</reference>
<evidence type="ECO:0000313" key="5">
    <source>
        <dbReference type="Proteomes" id="UP001152484"/>
    </source>
</evidence>